<organism evidence="4">
    <name type="scientific">Absidia glauca</name>
    <name type="common">Pin mould</name>
    <dbReference type="NCBI Taxonomy" id="4829"/>
    <lineage>
        <taxon>Eukaryota</taxon>
        <taxon>Fungi</taxon>
        <taxon>Fungi incertae sedis</taxon>
        <taxon>Mucoromycota</taxon>
        <taxon>Mucoromycotina</taxon>
        <taxon>Mucoromycetes</taxon>
        <taxon>Mucorales</taxon>
        <taxon>Cunninghamellaceae</taxon>
        <taxon>Absidia</taxon>
    </lineage>
</organism>
<dbReference type="OrthoDB" id="200398at2759"/>
<proteinExistence type="inferred from homology"/>
<comment type="similarity">
    <text evidence="1">Belongs to the CCDC25 family.</text>
</comment>
<name>A0A163KGK9_ABSGL</name>
<dbReference type="OMA" id="KTKVEWF"/>
<dbReference type="Proteomes" id="UP000078561">
    <property type="component" value="Unassembled WGS sequence"/>
</dbReference>
<evidence type="ECO:0000256" key="2">
    <source>
        <dbReference type="SAM" id="MobiDB-lite"/>
    </source>
</evidence>
<evidence type="ECO:0000313" key="5">
    <source>
        <dbReference type="Proteomes" id="UP000078561"/>
    </source>
</evidence>
<dbReference type="STRING" id="4829.A0A163KGK9"/>
<feature type="domain" description="NFACT RNA-binding" evidence="3">
    <location>
        <begin position="1"/>
        <end position="123"/>
    </location>
</feature>
<feature type="region of interest" description="Disordered" evidence="2">
    <location>
        <begin position="194"/>
        <end position="225"/>
    </location>
</feature>
<dbReference type="Pfam" id="PF05670">
    <property type="entry name" value="NFACT-R_1"/>
    <property type="match status" value="1"/>
</dbReference>
<dbReference type="InParanoid" id="A0A163KGK9"/>
<sequence length="225" mass="26366">MVLFFESAVVDPPVTIYMGRDKFENEDLIRYGFPEDICARTVQLTNLTLFQFHVDKLSSAHVYVRLAPGQTWLDIPEKVVEDCAQLVKANSIEGNKKNGITVIYTPWDNLKKTPGMETGQVTFFNHKKVKRVHVEKRINEIVNRLNKTKVEREVDYQHEKIQREKIDRKASRETEFQMKAEIQRLAAEKQKAEKEIKDMFDPNNMTSNYREHEVEDINAAEEDFM</sequence>
<evidence type="ECO:0000313" key="4">
    <source>
        <dbReference type="EMBL" id="SAM07833.1"/>
    </source>
</evidence>
<evidence type="ECO:0000259" key="3">
    <source>
        <dbReference type="Pfam" id="PF05670"/>
    </source>
</evidence>
<accession>A0A163KGK9</accession>
<dbReference type="PANTHER" id="PTHR13049">
    <property type="entry name" value="DUF814-RELATED"/>
    <property type="match status" value="1"/>
</dbReference>
<dbReference type="InterPro" id="IPR008532">
    <property type="entry name" value="NFACT_RNA-bd"/>
</dbReference>
<dbReference type="InterPro" id="IPR039730">
    <property type="entry name" value="Jlp2/Ccd25"/>
</dbReference>
<feature type="compositionally biased region" description="Acidic residues" evidence="2">
    <location>
        <begin position="216"/>
        <end position="225"/>
    </location>
</feature>
<dbReference type="EMBL" id="LT554853">
    <property type="protein sequence ID" value="SAM07833.1"/>
    <property type="molecule type" value="Genomic_DNA"/>
</dbReference>
<dbReference type="PANTHER" id="PTHR13049:SF2">
    <property type="entry name" value="COILED-COIL DOMAIN-CONTAINING PROTEIN 25"/>
    <property type="match status" value="1"/>
</dbReference>
<keyword evidence="5" id="KW-1185">Reference proteome</keyword>
<evidence type="ECO:0000256" key="1">
    <source>
        <dbReference type="ARBA" id="ARBA00008998"/>
    </source>
</evidence>
<gene>
    <name evidence="4" type="primary">ABSGL_13490.1 scaffold 14165</name>
</gene>
<reference evidence="4" key="1">
    <citation type="submission" date="2016-04" db="EMBL/GenBank/DDBJ databases">
        <authorList>
            <person name="Evans L.H."/>
            <person name="Alamgir A."/>
            <person name="Owens N."/>
            <person name="Weber N.D."/>
            <person name="Virtaneva K."/>
            <person name="Barbian K."/>
            <person name="Babar A."/>
            <person name="Rosenke K."/>
        </authorList>
    </citation>
    <scope>NUCLEOTIDE SEQUENCE [LARGE SCALE GENOMIC DNA]</scope>
    <source>
        <strain evidence="4">CBS 101.48</strain>
    </source>
</reference>
<dbReference type="AlphaFoldDB" id="A0A163KGK9"/>
<protein>
    <recommendedName>
        <fullName evidence="3">NFACT RNA-binding domain-containing protein</fullName>
    </recommendedName>
</protein>